<gene>
    <name evidence="1" type="ORF">LMKDKBCB_02267</name>
</gene>
<dbReference type="AlphaFoldDB" id="A0A5K1JDK5"/>
<protein>
    <submittedName>
        <fullName evidence="1">Uncharacterized protein</fullName>
    </submittedName>
</protein>
<reference evidence="1 2" key="1">
    <citation type="submission" date="2019-10" db="EMBL/GenBank/DDBJ databases">
        <authorList>
            <person name="Wolf R A."/>
        </authorList>
    </citation>
    <scope>NUCLEOTIDE SEQUENCE [LARGE SCALE GENOMIC DNA]</scope>
    <source>
        <strain evidence="1">Collinsella_aerofaciens_AK_138A</strain>
    </source>
</reference>
<accession>A0A5K1JDK5</accession>
<organism evidence="1 2">
    <name type="scientific">Collinsella aerofaciens</name>
    <dbReference type="NCBI Taxonomy" id="74426"/>
    <lineage>
        <taxon>Bacteria</taxon>
        <taxon>Bacillati</taxon>
        <taxon>Actinomycetota</taxon>
        <taxon>Coriobacteriia</taxon>
        <taxon>Coriobacteriales</taxon>
        <taxon>Coriobacteriaceae</taxon>
        <taxon>Collinsella</taxon>
    </lineage>
</organism>
<evidence type="ECO:0000313" key="2">
    <source>
        <dbReference type="Proteomes" id="UP000330807"/>
    </source>
</evidence>
<dbReference type="Proteomes" id="UP000330807">
    <property type="component" value="Unassembled WGS sequence"/>
</dbReference>
<proteinExistence type="predicted"/>
<name>A0A5K1JDK5_9ACTN</name>
<dbReference type="RefSeq" id="WP_156064176.1">
    <property type="nucleotide sequence ID" value="NZ_CABWIH010000056.1"/>
</dbReference>
<dbReference type="EMBL" id="CABWIH010000056">
    <property type="protein sequence ID" value="VWM02181.1"/>
    <property type="molecule type" value="Genomic_DNA"/>
</dbReference>
<sequence>MDDFKKVAVELYQLVLEEHAILALDALTGSKDMVKCFADTSIKVNEFLAKHDGDFKNALLEIKANEVLNQEIK</sequence>
<evidence type="ECO:0000313" key="1">
    <source>
        <dbReference type="EMBL" id="VWM02181.1"/>
    </source>
</evidence>